<dbReference type="EMBL" id="JADJOT010000004">
    <property type="protein sequence ID" value="MBK7953430.1"/>
    <property type="molecule type" value="Genomic_DNA"/>
</dbReference>
<dbReference type="AlphaFoldDB" id="A0A935T5M1"/>
<evidence type="ECO:0000256" key="1">
    <source>
        <dbReference type="SAM" id="Phobius"/>
    </source>
</evidence>
<comment type="caution">
    <text evidence="2">The sequence shown here is derived from an EMBL/GenBank/DDBJ whole genome shotgun (WGS) entry which is preliminary data.</text>
</comment>
<dbReference type="NCBIfam" id="NF033916">
    <property type="entry name" value="antiphage_ZorA_3"/>
    <property type="match status" value="1"/>
</dbReference>
<protein>
    <submittedName>
        <fullName evidence="2">Anti-phage defense ZorAB system ZorA</fullName>
    </submittedName>
</protein>
<gene>
    <name evidence="2" type="primary">zorA</name>
    <name evidence="2" type="ORF">IPK02_05360</name>
</gene>
<proteinExistence type="predicted"/>
<sequence>MSFLSQYGHIALIATVLGLIALGFVFNFLLPGLRLGRQHQAAITALRNLKPDIGTQVTDLERIAAVMGNDRLLHCWKEFTETLHPQTQTNEFGQEEVVRWRATAMAESFFTEQALVDTPLKAEFYRHLPGILTGIGIIGTFSGLILGLIDFEVSTDADQVRRSLASLIQNVGHAFIVSASAIALAMLFIWIEKSVVTRRYREVETLCSLIDSLFDAGVGEEYLARLVQASETSATQAAQIKDSLVTDLKEVLSELTRQQIEAAAHNNQHLSETLVQTFSDSLKEPINRISQAVERVSGNQGDAVNKLMTDVLSSFASQMQDMFGGQMKGMNEALQQTALTIQGAAGKFDELASNLQNAGRGAADAMAERLEQVIRTTEARQEAMSTRMSEFAEEIRSAVKSSQLETSERMQSLLAEMGEKVSAVVAQLDAQSRNAAEGHEARLGFLGEQLAGMIGSLQAQGKRAADTHAAQQAEFAMQTEATVTQMAGRVGELTGAVRAASEEMRVAVAQLASTTRDNLERMNKGADTLHVASVTFSRTVDGLSDVSDRISGSTNKLNLAASALNGATQASMQVINEYRTTRDTFATIVENLKSTVENARKEASLTSGLVASLGSAAAKLNTAQADAGEYLQGVTEVLAEAHKAFAESVERTLRKGNADFHRELADAVNLLKGAIQDLGDTLDAVVSRR</sequence>
<dbReference type="Proteomes" id="UP000706151">
    <property type="component" value="Unassembled WGS sequence"/>
</dbReference>
<keyword evidence="1" id="KW-0812">Transmembrane</keyword>
<accession>A0A935T5M1</accession>
<feature type="transmembrane region" description="Helical" evidence="1">
    <location>
        <begin position="131"/>
        <end position="151"/>
    </location>
</feature>
<organism evidence="2 3">
    <name type="scientific">Candidatus Accumulibacter affinis</name>
    <dbReference type="NCBI Taxonomy" id="2954384"/>
    <lineage>
        <taxon>Bacteria</taxon>
        <taxon>Pseudomonadati</taxon>
        <taxon>Pseudomonadota</taxon>
        <taxon>Betaproteobacteria</taxon>
        <taxon>Candidatus Accumulibacter</taxon>
    </lineage>
</organism>
<feature type="transmembrane region" description="Helical" evidence="1">
    <location>
        <begin position="171"/>
        <end position="191"/>
    </location>
</feature>
<keyword evidence="1" id="KW-0472">Membrane</keyword>
<name>A0A935T5M1_9PROT</name>
<reference evidence="2 3" key="1">
    <citation type="submission" date="2020-10" db="EMBL/GenBank/DDBJ databases">
        <title>Connecting structure to function with the recovery of over 1000 high-quality activated sludge metagenome-assembled genomes encoding full-length rRNA genes using long-read sequencing.</title>
        <authorList>
            <person name="Singleton C.M."/>
            <person name="Petriglieri F."/>
            <person name="Kristensen J.M."/>
            <person name="Kirkegaard R.H."/>
            <person name="Michaelsen T.Y."/>
            <person name="Andersen M.H."/>
            <person name="Karst S.M."/>
            <person name="Dueholm M.S."/>
            <person name="Nielsen P.H."/>
            <person name="Albertsen M."/>
        </authorList>
    </citation>
    <scope>NUCLEOTIDE SEQUENCE [LARGE SCALE GENOMIC DNA]</scope>
    <source>
        <strain evidence="2">Fred_18-Q3-R57-64_BAT3C.720</strain>
    </source>
</reference>
<keyword evidence="1" id="KW-1133">Transmembrane helix</keyword>
<evidence type="ECO:0000313" key="3">
    <source>
        <dbReference type="Proteomes" id="UP000706151"/>
    </source>
</evidence>
<feature type="transmembrane region" description="Helical" evidence="1">
    <location>
        <begin position="6"/>
        <end position="30"/>
    </location>
</feature>
<evidence type="ECO:0000313" key="2">
    <source>
        <dbReference type="EMBL" id="MBK7953430.1"/>
    </source>
</evidence>